<organism evidence="2 3">
    <name type="scientific">Spirulina subsalsa FACHB-351</name>
    <dbReference type="NCBI Taxonomy" id="234711"/>
    <lineage>
        <taxon>Bacteria</taxon>
        <taxon>Bacillati</taxon>
        <taxon>Cyanobacteriota</taxon>
        <taxon>Cyanophyceae</taxon>
        <taxon>Spirulinales</taxon>
        <taxon>Spirulinaceae</taxon>
        <taxon>Spirulina</taxon>
    </lineage>
</organism>
<feature type="compositionally biased region" description="Polar residues" evidence="1">
    <location>
        <begin position="132"/>
        <end position="141"/>
    </location>
</feature>
<keyword evidence="3" id="KW-1185">Reference proteome</keyword>
<sequence>MESCEFLLQKKGTRSWLPIKHRKLKLEAGIYRIVAQSCRANTEVEIRLLHQTFDTPPKRRSHQRDCRTTSEGLMVVVPYTYFKSGYWEVRARSEQDEAEPWQAVIQMQVLPPKMPEAPTPESEQPPPEPALSTPQQAQPAP</sequence>
<evidence type="ECO:0000313" key="2">
    <source>
        <dbReference type="EMBL" id="MCW6037875.1"/>
    </source>
</evidence>
<name>A0ABT3L8N8_9CYAN</name>
<feature type="compositionally biased region" description="Pro residues" evidence="1">
    <location>
        <begin position="112"/>
        <end position="129"/>
    </location>
</feature>
<accession>A0ABT3L8N8</accession>
<feature type="non-terminal residue" evidence="2">
    <location>
        <position position="141"/>
    </location>
</feature>
<gene>
    <name evidence="2" type="ORF">K4A83_16575</name>
</gene>
<dbReference type="Proteomes" id="UP001526426">
    <property type="component" value="Unassembled WGS sequence"/>
</dbReference>
<protein>
    <submittedName>
        <fullName evidence="2">Uncharacterized protein</fullName>
    </submittedName>
</protein>
<proteinExistence type="predicted"/>
<feature type="region of interest" description="Disordered" evidence="1">
    <location>
        <begin position="109"/>
        <end position="141"/>
    </location>
</feature>
<evidence type="ECO:0000313" key="3">
    <source>
        <dbReference type="Proteomes" id="UP001526426"/>
    </source>
</evidence>
<reference evidence="2 3" key="1">
    <citation type="submission" date="2021-08" db="EMBL/GenBank/DDBJ databases">
        <title>Draft genome sequence of Spirulina subsalsa with high tolerance to salinity and hype-accumulation of phycocyanin.</title>
        <authorList>
            <person name="Pei H."/>
            <person name="Jiang L."/>
        </authorList>
    </citation>
    <scope>NUCLEOTIDE SEQUENCE [LARGE SCALE GENOMIC DNA]</scope>
    <source>
        <strain evidence="2 3">FACHB-351</strain>
    </source>
</reference>
<dbReference type="EMBL" id="JAIHOM010000094">
    <property type="protein sequence ID" value="MCW6037875.1"/>
    <property type="molecule type" value="Genomic_DNA"/>
</dbReference>
<evidence type="ECO:0000256" key="1">
    <source>
        <dbReference type="SAM" id="MobiDB-lite"/>
    </source>
</evidence>
<comment type="caution">
    <text evidence="2">The sequence shown here is derived from an EMBL/GenBank/DDBJ whole genome shotgun (WGS) entry which is preliminary data.</text>
</comment>